<evidence type="ECO:0000313" key="3">
    <source>
        <dbReference type="Proteomes" id="UP001144673"/>
    </source>
</evidence>
<feature type="compositionally biased region" description="Basic and acidic residues" evidence="1">
    <location>
        <begin position="24"/>
        <end position="34"/>
    </location>
</feature>
<feature type="region of interest" description="Disordered" evidence="1">
    <location>
        <begin position="1"/>
        <end position="56"/>
    </location>
</feature>
<feature type="compositionally biased region" description="Polar residues" evidence="1">
    <location>
        <begin position="1"/>
        <end position="16"/>
    </location>
</feature>
<dbReference type="AlphaFoldDB" id="A0A9W8QJ86"/>
<reference evidence="2" key="1">
    <citation type="journal article" date="2023" name="Access Microbiol">
        <title>De-novo genome assembly for Akanthomyces muscarius, a biocontrol agent of insect agricultural pests.</title>
        <authorList>
            <person name="Erdos Z."/>
            <person name="Studholme D.J."/>
            <person name="Raymond B."/>
            <person name="Sharma M."/>
        </authorList>
    </citation>
    <scope>NUCLEOTIDE SEQUENCE</scope>
    <source>
        <strain evidence="2">Ve6</strain>
    </source>
</reference>
<dbReference type="RefSeq" id="XP_056056017.1">
    <property type="nucleotide sequence ID" value="XM_056199140.1"/>
</dbReference>
<dbReference type="Proteomes" id="UP001144673">
    <property type="component" value="Chromosome 6"/>
</dbReference>
<dbReference type="KEGG" id="amus:LMH87_001116"/>
<sequence>MQPSLQDNRTSISNDASKVEDDDLSAHVERSEEKKKKKKWSSAAVEGDKYPSTKEPYAHVTHACPGYRIQQGLNL</sequence>
<dbReference type="GeneID" id="80888275"/>
<gene>
    <name evidence="2" type="ORF">LMH87_001116</name>
</gene>
<keyword evidence="3" id="KW-1185">Reference proteome</keyword>
<evidence type="ECO:0000256" key="1">
    <source>
        <dbReference type="SAM" id="MobiDB-lite"/>
    </source>
</evidence>
<name>A0A9W8QJ86_AKAMU</name>
<dbReference type="EMBL" id="JAJHUN010000007">
    <property type="protein sequence ID" value="KAJ4155893.1"/>
    <property type="molecule type" value="Genomic_DNA"/>
</dbReference>
<accession>A0A9W8QJ86</accession>
<organism evidence="2 3">
    <name type="scientific">Akanthomyces muscarius</name>
    <name type="common">Entomopathogenic fungus</name>
    <name type="synonym">Lecanicillium muscarium</name>
    <dbReference type="NCBI Taxonomy" id="2231603"/>
    <lineage>
        <taxon>Eukaryota</taxon>
        <taxon>Fungi</taxon>
        <taxon>Dikarya</taxon>
        <taxon>Ascomycota</taxon>
        <taxon>Pezizomycotina</taxon>
        <taxon>Sordariomycetes</taxon>
        <taxon>Hypocreomycetidae</taxon>
        <taxon>Hypocreales</taxon>
        <taxon>Cordycipitaceae</taxon>
        <taxon>Akanthomyces</taxon>
    </lineage>
</organism>
<proteinExistence type="predicted"/>
<protein>
    <submittedName>
        <fullName evidence="2">Uncharacterized protein</fullName>
    </submittedName>
</protein>
<comment type="caution">
    <text evidence="2">The sequence shown here is derived from an EMBL/GenBank/DDBJ whole genome shotgun (WGS) entry which is preliminary data.</text>
</comment>
<evidence type="ECO:0000313" key="2">
    <source>
        <dbReference type="EMBL" id="KAJ4155893.1"/>
    </source>
</evidence>